<keyword evidence="1" id="KW-0479">Metal-binding</keyword>
<dbReference type="InterPro" id="IPR008972">
    <property type="entry name" value="Cupredoxin"/>
</dbReference>
<dbReference type="AlphaFoldDB" id="I3D571"/>
<dbReference type="PANTHER" id="PTHR36507:SF1">
    <property type="entry name" value="BLL1555 PROTEIN"/>
    <property type="match status" value="1"/>
</dbReference>
<dbReference type="InterPro" id="IPR052721">
    <property type="entry name" value="ET_Amicyanin"/>
</dbReference>
<accession>I3D571</accession>
<keyword evidence="2" id="KW-0186">Copper</keyword>
<name>I3D571_9ARCH</name>
<dbReference type="GO" id="GO:0005507">
    <property type="term" value="F:copper ion binding"/>
    <property type="evidence" value="ECO:0007669"/>
    <property type="project" value="InterPro"/>
</dbReference>
<dbReference type="Pfam" id="PF00127">
    <property type="entry name" value="Copper-bind"/>
    <property type="match status" value="1"/>
</dbReference>
<evidence type="ECO:0000256" key="1">
    <source>
        <dbReference type="ARBA" id="ARBA00022723"/>
    </source>
</evidence>
<dbReference type="SUPFAM" id="SSF49503">
    <property type="entry name" value="Cupredoxins"/>
    <property type="match status" value="1"/>
</dbReference>
<dbReference type="GO" id="GO:0009055">
    <property type="term" value="F:electron transfer activity"/>
    <property type="evidence" value="ECO:0007669"/>
    <property type="project" value="InterPro"/>
</dbReference>
<evidence type="ECO:0000256" key="3">
    <source>
        <dbReference type="SAM" id="Phobius"/>
    </source>
</evidence>
<keyword evidence="3" id="KW-1133">Transmembrane helix</keyword>
<dbReference type="Proteomes" id="UP000003423">
    <property type="component" value="Unassembled WGS sequence"/>
</dbReference>
<evidence type="ECO:0000259" key="4">
    <source>
        <dbReference type="Pfam" id="PF00127"/>
    </source>
</evidence>
<reference evidence="5 6" key="1">
    <citation type="journal article" date="2012" name="J. Bacteriol.">
        <title>Genome sequence of "Candidatus Nitrosopumilus salaria" BD31, an ammonia-oxidizing archaeon from the San Francisco Bay estuary.</title>
        <authorList>
            <person name="Mosier A.C."/>
            <person name="Allen E.E."/>
            <person name="Kim M."/>
            <person name="Ferriera S."/>
            <person name="Francis C.A."/>
        </authorList>
    </citation>
    <scope>NUCLEOTIDE SEQUENCE [LARGE SCALE GENOMIC DNA]</scope>
    <source>
        <strain evidence="5 6">BD31</strain>
    </source>
</reference>
<gene>
    <name evidence="5" type="ORF">BD31_I1553</name>
</gene>
<evidence type="ECO:0000256" key="2">
    <source>
        <dbReference type="ARBA" id="ARBA00023008"/>
    </source>
</evidence>
<evidence type="ECO:0000313" key="6">
    <source>
        <dbReference type="Proteomes" id="UP000003423"/>
    </source>
</evidence>
<dbReference type="RefSeq" id="WP_008296987.1">
    <property type="nucleotide sequence ID" value="NZ_AEXL02000021.1"/>
</dbReference>
<protein>
    <recommendedName>
        <fullName evidence="4">Blue (type 1) copper domain-containing protein</fullName>
    </recommendedName>
</protein>
<keyword evidence="3" id="KW-0812">Transmembrane</keyword>
<comment type="caution">
    <text evidence="5">The sequence shown here is derived from an EMBL/GenBank/DDBJ whole genome shotgun (WGS) entry which is preliminary data.</text>
</comment>
<feature type="transmembrane region" description="Helical" evidence="3">
    <location>
        <begin position="153"/>
        <end position="175"/>
    </location>
</feature>
<organism evidence="5 6">
    <name type="scientific">Candidatus Nitrosopumilus salarius BD31</name>
    <dbReference type="NCBI Taxonomy" id="859350"/>
    <lineage>
        <taxon>Archaea</taxon>
        <taxon>Nitrososphaerota</taxon>
        <taxon>Nitrososphaeria</taxon>
        <taxon>Nitrosopumilales</taxon>
        <taxon>Nitrosopumilaceae</taxon>
        <taxon>Nitrosopumilus</taxon>
    </lineage>
</organism>
<dbReference type="PANTHER" id="PTHR36507">
    <property type="entry name" value="BLL1555 PROTEIN"/>
    <property type="match status" value="1"/>
</dbReference>
<sequence length="185" mass="20948">MNFNSTNCRLYSFVLIAVLVFIAFLIPTSYAEELIIPIPQGDHTRELKTVIEWYVPINHDVEVGDTVTWKNDDITGHTVTSGKGIGFLGDPEIDKPQLDGYFDSGVIAPGKSWSFTFKENGFFEYTCTIHPWIERSITVLEPGIQIKDIRISYALLVTISTIIVIVVGTIIIINLRRRYLEKNPK</sequence>
<keyword evidence="6" id="KW-1185">Reference proteome</keyword>
<feature type="domain" description="Blue (type 1) copper" evidence="4">
    <location>
        <begin position="54"/>
        <end position="131"/>
    </location>
</feature>
<dbReference type="EMBL" id="AEXL02000021">
    <property type="protein sequence ID" value="EIJ66864.1"/>
    <property type="molecule type" value="Genomic_DNA"/>
</dbReference>
<keyword evidence="3" id="KW-0472">Membrane</keyword>
<dbReference type="Gene3D" id="2.60.40.420">
    <property type="entry name" value="Cupredoxins - blue copper proteins"/>
    <property type="match status" value="1"/>
</dbReference>
<dbReference type="InterPro" id="IPR000923">
    <property type="entry name" value="BlueCu_1"/>
</dbReference>
<evidence type="ECO:0000313" key="5">
    <source>
        <dbReference type="EMBL" id="EIJ66864.1"/>
    </source>
</evidence>
<proteinExistence type="predicted"/>
<dbReference type="OrthoDB" id="11836at2157"/>
<dbReference type="PATRIC" id="fig|859350.6.peg.152"/>